<dbReference type="OrthoDB" id="3266391at2759"/>
<dbReference type="Proteomes" id="UP000077266">
    <property type="component" value="Unassembled WGS sequence"/>
</dbReference>
<gene>
    <name evidence="1" type="ORF">EXIGLDRAFT_783736</name>
</gene>
<keyword evidence="2" id="KW-1185">Reference proteome</keyword>
<proteinExistence type="predicted"/>
<organism evidence="1 2">
    <name type="scientific">Exidia glandulosa HHB12029</name>
    <dbReference type="NCBI Taxonomy" id="1314781"/>
    <lineage>
        <taxon>Eukaryota</taxon>
        <taxon>Fungi</taxon>
        <taxon>Dikarya</taxon>
        <taxon>Basidiomycota</taxon>
        <taxon>Agaricomycotina</taxon>
        <taxon>Agaricomycetes</taxon>
        <taxon>Auriculariales</taxon>
        <taxon>Exidiaceae</taxon>
        <taxon>Exidia</taxon>
    </lineage>
</organism>
<evidence type="ECO:0000313" key="1">
    <source>
        <dbReference type="EMBL" id="KZV78500.1"/>
    </source>
</evidence>
<reference evidence="1 2" key="1">
    <citation type="journal article" date="2016" name="Mol. Biol. Evol.">
        <title>Comparative Genomics of Early-Diverging Mushroom-Forming Fungi Provides Insights into the Origins of Lignocellulose Decay Capabilities.</title>
        <authorList>
            <person name="Nagy L.G."/>
            <person name="Riley R."/>
            <person name="Tritt A."/>
            <person name="Adam C."/>
            <person name="Daum C."/>
            <person name="Floudas D."/>
            <person name="Sun H."/>
            <person name="Yadav J.S."/>
            <person name="Pangilinan J."/>
            <person name="Larsson K.H."/>
            <person name="Matsuura K."/>
            <person name="Barry K."/>
            <person name="Labutti K."/>
            <person name="Kuo R."/>
            <person name="Ohm R.A."/>
            <person name="Bhattacharya S.S."/>
            <person name="Shirouzu T."/>
            <person name="Yoshinaga Y."/>
            <person name="Martin F.M."/>
            <person name="Grigoriev I.V."/>
            <person name="Hibbett D.S."/>
        </authorList>
    </citation>
    <scope>NUCLEOTIDE SEQUENCE [LARGE SCALE GENOMIC DNA]</scope>
    <source>
        <strain evidence="1 2">HHB12029</strain>
    </source>
</reference>
<dbReference type="EMBL" id="KV426870">
    <property type="protein sequence ID" value="KZV78500.1"/>
    <property type="molecule type" value="Genomic_DNA"/>
</dbReference>
<name>A0A166MWP0_EXIGL</name>
<protein>
    <submittedName>
        <fullName evidence="1">Uncharacterized protein</fullName>
    </submittedName>
</protein>
<sequence>MGKGLDNARATLALALAAVNSASDAFPPLKSVSGGLLFFVQLAQTIQSNKEDYVRLLNRIAEIAHDLANANDSSSERTAVGLRVDAFKRCLEKLQADLEVVNRRGPSHRLLAPNQRKEVI</sequence>
<dbReference type="AlphaFoldDB" id="A0A166MWP0"/>
<dbReference type="InParanoid" id="A0A166MWP0"/>
<accession>A0A166MWP0</accession>
<evidence type="ECO:0000313" key="2">
    <source>
        <dbReference type="Proteomes" id="UP000077266"/>
    </source>
</evidence>